<protein>
    <recommendedName>
        <fullName evidence="2">Bifunctional inhibitor/plant lipid transfer protein/seed storage helical domain-containing protein</fullName>
    </recommendedName>
</protein>
<dbReference type="PANTHER" id="PTHR33122">
    <property type="entry name" value="LIPID BINDING PROTEIN-RELATED"/>
    <property type="match status" value="1"/>
</dbReference>
<dbReference type="GO" id="GO:0009627">
    <property type="term" value="P:systemic acquired resistance"/>
    <property type="evidence" value="ECO:0007669"/>
    <property type="project" value="InterPro"/>
</dbReference>
<feature type="signal peptide" evidence="1">
    <location>
        <begin position="1"/>
        <end position="23"/>
    </location>
</feature>
<evidence type="ECO:0000313" key="3">
    <source>
        <dbReference type="EMBL" id="KGN59080.1"/>
    </source>
</evidence>
<dbReference type="STRING" id="3659.A0A0A0LAS6"/>
<dbReference type="eggNOG" id="ENOG502S7QX">
    <property type="taxonomic scope" value="Eukaryota"/>
</dbReference>
<dbReference type="PANTHER" id="PTHR33122:SF43">
    <property type="entry name" value="BIFUNCTIONAL INHIBITOR_PLANT LIPID TRANSFER PROTEIN_SEED STORAGE HELICAL DOMAIN-CONTAINING PROTEIN"/>
    <property type="match status" value="1"/>
</dbReference>
<reference evidence="3 4" key="2">
    <citation type="journal article" date="2009" name="PLoS ONE">
        <title>An integrated genetic and cytogenetic map of the cucumber genome.</title>
        <authorList>
            <person name="Ren Y."/>
            <person name="Zhang Z."/>
            <person name="Liu J."/>
            <person name="Staub J.E."/>
            <person name="Han Y."/>
            <person name="Cheng Z."/>
            <person name="Li X."/>
            <person name="Lu J."/>
            <person name="Miao H."/>
            <person name="Kang H."/>
            <person name="Xie B."/>
            <person name="Gu X."/>
            <person name="Wang X."/>
            <person name="Du Y."/>
            <person name="Jin W."/>
            <person name="Huang S."/>
        </authorList>
    </citation>
    <scope>NUCLEOTIDE SEQUENCE [LARGE SCALE GENOMIC DNA]</scope>
    <source>
        <strain evidence="4">cv. 9930</strain>
    </source>
</reference>
<name>A0A0A0LAS6_CUCSA</name>
<dbReference type="InterPro" id="IPR044741">
    <property type="entry name" value="NsLTP-like"/>
</dbReference>
<reference evidence="3 4" key="3">
    <citation type="journal article" date="2010" name="BMC Genomics">
        <title>Transcriptome sequencing and comparative analysis of cucumber flowers with different sex types.</title>
        <authorList>
            <person name="Guo S."/>
            <person name="Zheng Y."/>
            <person name="Joung J.G."/>
            <person name="Liu S."/>
            <person name="Zhang Z."/>
            <person name="Crasta O.R."/>
            <person name="Sobral B.W."/>
            <person name="Xu Y."/>
            <person name="Huang S."/>
            <person name="Fei Z."/>
        </authorList>
    </citation>
    <scope>NUCLEOTIDE SEQUENCE [LARGE SCALE GENOMIC DNA]</scope>
    <source>
        <strain evidence="4">cv. 9930</strain>
    </source>
</reference>
<accession>A0A0A0LAS6</accession>
<dbReference type="OMA" id="MAHTSGN"/>
<dbReference type="Gramene" id="KGN59080">
    <property type="protein sequence ID" value="KGN59080"/>
    <property type="gene ID" value="Csa_3G760500"/>
</dbReference>
<reference evidence="3 4" key="4">
    <citation type="journal article" date="2011" name="BMC Genomics">
        <title>RNA-Seq improves annotation of protein-coding genes in the cucumber genome.</title>
        <authorList>
            <person name="Li Z."/>
            <person name="Zhang Z."/>
            <person name="Yan P."/>
            <person name="Huang S."/>
            <person name="Fei Z."/>
            <person name="Lin K."/>
        </authorList>
    </citation>
    <scope>NUCLEOTIDE SEQUENCE [LARGE SCALE GENOMIC DNA]</scope>
    <source>
        <strain evidence="4">cv. 9930</strain>
    </source>
</reference>
<dbReference type="EMBL" id="CM002924">
    <property type="protein sequence ID" value="KGN59080.1"/>
    <property type="molecule type" value="Genomic_DNA"/>
</dbReference>
<dbReference type="GO" id="GO:0005504">
    <property type="term" value="F:fatty acid binding"/>
    <property type="evidence" value="ECO:0007669"/>
    <property type="project" value="InterPro"/>
</dbReference>
<dbReference type="AlphaFoldDB" id="A0A0A0LAS6"/>
<sequence>MAPSKLHLLLPLLVLLLPAAVTAYPLCKIDTSDLKLCRSAVTPPDHGQPLPLPTEDCCSVVRHADLKCLCNLKSVLPSMGIDTANALALPSKCNVASPPECHS</sequence>
<keyword evidence="1" id="KW-0732">Signal</keyword>
<dbReference type="InterPro" id="IPR036312">
    <property type="entry name" value="Bifun_inhib/LTP/seed_sf"/>
</dbReference>
<dbReference type="InterPro" id="IPR016140">
    <property type="entry name" value="Bifunc_inhib/LTP/seed_store"/>
</dbReference>
<gene>
    <name evidence="3" type="ORF">Csa_3G760500</name>
</gene>
<keyword evidence="4" id="KW-1185">Reference proteome</keyword>
<dbReference type="Gene3D" id="1.10.110.10">
    <property type="entry name" value="Plant lipid-transfer and hydrophobic proteins"/>
    <property type="match status" value="1"/>
</dbReference>
<evidence type="ECO:0000259" key="2">
    <source>
        <dbReference type="SMART" id="SM00499"/>
    </source>
</evidence>
<proteinExistence type="predicted"/>
<dbReference type="SUPFAM" id="SSF47699">
    <property type="entry name" value="Bifunctional inhibitor/lipid-transfer protein/seed storage 2S albumin"/>
    <property type="match status" value="1"/>
</dbReference>
<organism evidence="3 4">
    <name type="scientific">Cucumis sativus</name>
    <name type="common">Cucumber</name>
    <dbReference type="NCBI Taxonomy" id="3659"/>
    <lineage>
        <taxon>Eukaryota</taxon>
        <taxon>Viridiplantae</taxon>
        <taxon>Streptophyta</taxon>
        <taxon>Embryophyta</taxon>
        <taxon>Tracheophyta</taxon>
        <taxon>Spermatophyta</taxon>
        <taxon>Magnoliopsida</taxon>
        <taxon>eudicotyledons</taxon>
        <taxon>Gunneridae</taxon>
        <taxon>Pentapetalae</taxon>
        <taxon>rosids</taxon>
        <taxon>fabids</taxon>
        <taxon>Cucurbitales</taxon>
        <taxon>Cucurbitaceae</taxon>
        <taxon>Benincaseae</taxon>
        <taxon>Cucumis</taxon>
    </lineage>
</organism>
<feature type="domain" description="Bifunctional inhibitor/plant lipid transfer protein/seed storage helical" evidence="2">
    <location>
        <begin position="27"/>
        <end position="101"/>
    </location>
</feature>
<evidence type="ECO:0000256" key="1">
    <source>
        <dbReference type="SAM" id="SignalP"/>
    </source>
</evidence>
<evidence type="ECO:0000313" key="4">
    <source>
        <dbReference type="Proteomes" id="UP000029981"/>
    </source>
</evidence>
<dbReference type="Proteomes" id="UP000029981">
    <property type="component" value="Chromosome 3"/>
</dbReference>
<dbReference type="SMART" id="SM00499">
    <property type="entry name" value="AAI"/>
    <property type="match status" value="1"/>
</dbReference>
<dbReference type="CDD" id="cd04660">
    <property type="entry name" value="nsLTP_like"/>
    <property type="match status" value="1"/>
</dbReference>
<feature type="chain" id="PRO_5001965935" description="Bifunctional inhibitor/plant lipid transfer protein/seed storage helical domain-containing protein" evidence="1">
    <location>
        <begin position="24"/>
        <end position="103"/>
    </location>
</feature>
<dbReference type="Pfam" id="PF14368">
    <property type="entry name" value="LTP_2"/>
    <property type="match status" value="1"/>
</dbReference>
<reference evidence="3 4" key="1">
    <citation type="journal article" date="2009" name="Nat. Genet.">
        <title>The genome of the cucumber, Cucumis sativus L.</title>
        <authorList>
            <person name="Huang S."/>
            <person name="Li R."/>
            <person name="Zhang Z."/>
            <person name="Li L."/>
            <person name="Gu X."/>
            <person name="Fan W."/>
            <person name="Lucas W.J."/>
            <person name="Wang X."/>
            <person name="Xie B."/>
            <person name="Ni P."/>
            <person name="Ren Y."/>
            <person name="Zhu H."/>
            <person name="Li J."/>
            <person name="Lin K."/>
            <person name="Jin W."/>
            <person name="Fei Z."/>
            <person name="Li G."/>
            <person name="Staub J."/>
            <person name="Kilian A."/>
            <person name="van der Vossen E.A."/>
            <person name="Wu Y."/>
            <person name="Guo J."/>
            <person name="He J."/>
            <person name="Jia Z."/>
            <person name="Ren Y."/>
            <person name="Tian G."/>
            <person name="Lu Y."/>
            <person name="Ruan J."/>
            <person name="Qian W."/>
            <person name="Wang M."/>
            <person name="Huang Q."/>
            <person name="Li B."/>
            <person name="Xuan Z."/>
            <person name="Cao J."/>
            <person name="Asan"/>
            <person name="Wu Z."/>
            <person name="Zhang J."/>
            <person name="Cai Q."/>
            <person name="Bai Y."/>
            <person name="Zhao B."/>
            <person name="Han Y."/>
            <person name="Li Y."/>
            <person name="Li X."/>
            <person name="Wang S."/>
            <person name="Shi Q."/>
            <person name="Liu S."/>
            <person name="Cho W.K."/>
            <person name="Kim J.Y."/>
            <person name="Xu Y."/>
            <person name="Heller-Uszynska K."/>
            <person name="Miao H."/>
            <person name="Cheng Z."/>
            <person name="Zhang S."/>
            <person name="Wu J."/>
            <person name="Yang Y."/>
            <person name="Kang H."/>
            <person name="Li M."/>
            <person name="Liang H."/>
            <person name="Ren X."/>
            <person name="Shi Z."/>
            <person name="Wen M."/>
            <person name="Jian M."/>
            <person name="Yang H."/>
            <person name="Zhang G."/>
            <person name="Yang Z."/>
            <person name="Chen R."/>
            <person name="Liu S."/>
            <person name="Li J."/>
            <person name="Ma L."/>
            <person name="Liu H."/>
            <person name="Zhou Y."/>
            <person name="Zhao J."/>
            <person name="Fang X."/>
            <person name="Li G."/>
            <person name="Fang L."/>
            <person name="Li Y."/>
            <person name="Liu D."/>
            <person name="Zheng H."/>
            <person name="Zhang Y."/>
            <person name="Qin N."/>
            <person name="Li Z."/>
            <person name="Yang G."/>
            <person name="Yang S."/>
            <person name="Bolund L."/>
            <person name="Kristiansen K."/>
            <person name="Zheng H."/>
            <person name="Li S."/>
            <person name="Zhang X."/>
            <person name="Yang H."/>
            <person name="Wang J."/>
            <person name="Sun R."/>
            <person name="Zhang B."/>
            <person name="Jiang S."/>
            <person name="Wang J."/>
            <person name="Du Y."/>
            <person name="Li S."/>
        </authorList>
    </citation>
    <scope>NUCLEOTIDE SEQUENCE [LARGE SCALE GENOMIC DNA]</scope>
    <source>
        <strain evidence="4">cv. 9930</strain>
    </source>
</reference>
<dbReference type="InterPro" id="IPR039265">
    <property type="entry name" value="DIR1-like"/>
</dbReference>